<organism evidence="2 3">
    <name type="scientific">Haloferax mucosum ATCC BAA-1512</name>
    <dbReference type="NCBI Taxonomy" id="662479"/>
    <lineage>
        <taxon>Archaea</taxon>
        <taxon>Methanobacteriati</taxon>
        <taxon>Methanobacteriota</taxon>
        <taxon>Stenosarchaea group</taxon>
        <taxon>Halobacteria</taxon>
        <taxon>Halobacteriales</taxon>
        <taxon>Haloferacaceae</taxon>
        <taxon>Haloferax</taxon>
    </lineage>
</organism>
<dbReference type="Proteomes" id="UP000011550">
    <property type="component" value="Unassembled WGS sequence"/>
</dbReference>
<dbReference type="InterPro" id="IPR043129">
    <property type="entry name" value="ATPase_NBD"/>
</dbReference>
<proteinExistence type="predicted"/>
<comment type="caution">
    <text evidence="2">The sequence shown here is derived from an EMBL/GenBank/DDBJ whole genome shotgun (WGS) entry which is preliminary data.</text>
</comment>
<name>M0I7E6_9EURY</name>
<dbReference type="SUPFAM" id="SSF53067">
    <property type="entry name" value="Actin-like ATPase domain"/>
    <property type="match status" value="1"/>
</dbReference>
<feature type="compositionally biased region" description="Polar residues" evidence="1">
    <location>
        <begin position="1"/>
        <end position="12"/>
    </location>
</feature>
<dbReference type="RefSeq" id="WP_008321115.1">
    <property type="nucleotide sequence ID" value="NZ_AOLN01000018.1"/>
</dbReference>
<dbReference type="Pfam" id="PF25229">
    <property type="entry name" value="Salactin"/>
    <property type="match status" value="1"/>
</dbReference>
<dbReference type="AlphaFoldDB" id="M0I7E6"/>
<protein>
    <submittedName>
        <fullName evidence="2">Uncharacterized protein</fullName>
    </submittedName>
</protein>
<gene>
    <name evidence="2" type="ORF">C440_13684</name>
</gene>
<feature type="region of interest" description="Disordered" evidence="1">
    <location>
        <begin position="1"/>
        <end position="22"/>
    </location>
</feature>
<dbReference type="OrthoDB" id="301490at2157"/>
<dbReference type="EMBL" id="AOLN01000018">
    <property type="protein sequence ID" value="ELZ91369.1"/>
    <property type="molecule type" value="Genomic_DNA"/>
</dbReference>
<evidence type="ECO:0000313" key="3">
    <source>
        <dbReference type="Proteomes" id="UP000011550"/>
    </source>
</evidence>
<sequence>MTTDPASSNAVETPQKPKPVGAKLGSARTALVYDTDAGDRETVQTLSCLATYEDTLTEDERVLYGEEAARQYPDRTSFMLRSGLPTDAASAELTAQFFGEVCDGYALPEESAVVYAIPTIGDEVGLANLTTVIEESAVGETLVRGFPESLCASIPAIGDDLEAVEEIFVAVNLGATTLEACAYRHGEQLLPFVSEAATGNDVDERIADAVESEIDGRIGIDRTTAREYKEEHADFDDFESFTDVVQRPDEGSHEFAVERGIMEPLDEYLDDVVDELVAFFSKLANAHMRTYQLSRTRPLVVTGGMACIPGLIAELETRLSEALDREVTLCVPENPDTAAAEGAYRIATRLLEQH</sequence>
<dbReference type="PATRIC" id="fig|662479.7.peg.2767"/>
<keyword evidence="3" id="KW-1185">Reference proteome</keyword>
<evidence type="ECO:0000313" key="2">
    <source>
        <dbReference type="EMBL" id="ELZ91369.1"/>
    </source>
</evidence>
<accession>M0I7E6</accession>
<dbReference type="Gene3D" id="3.30.420.40">
    <property type="match status" value="1"/>
</dbReference>
<evidence type="ECO:0000256" key="1">
    <source>
        <dbReference type="SAM" id="MobiDB-lite"/>
    </source>
</evidence>
<dbReference type="InterPro" id="IPR057331">
    <property type="entry name" value="Salactin"/>
</dbReference>
<reference evidence="2 3" key="1">
    <citation type="journal article" date="2014" name="PLoS Genet.">
        <title>Phylogenetically driven sequencing of extremely halophilic archaea reveals strategies for static and dynamic osmo-response.</title>
        <authorList>
            <person name="Becker E.A."/>
            <person name="Seitzer P.M."/>
            <person name="Tritt A."/>
            <person name="Larsen D."/>
            <person name="Krusor M."/>
            <person name="Yao A.I."/>
            <person name="Wu D."/>
            <person name="Madern D."/>
            <person name="Eisen J.A."/>
            <person name="Darling A.E."/>
            <person name="Facciotti M.T."/>
        </authorList>
    </citation>
    <scope>NUCLEOTIDE SEQUENCE [LARGE SCALE GENOMIC DNA]</scope>
    <source>
        <strain evidence="2 3">ATCC BAA-1512</strain>
    </source>
</reference>